<name>A0ABU0H4Q4_9HYPH</name>
<dbReference type="SUPFAM" id="SSF55729">
    <property type="entry name" value="Acyl-CoA N-acyltransferases (Nat)"/>
    <property type="match status" value="1"/>
</dbReference>
<dbReference type="InterPro" id="IPR051531">
    <property type="entry name" value="N-acetyltransferase"/>
</dbReference>
<evidence type="ECO:0000313" key="3">
    <source>
        <dbReference type="Proteomes" id="UP001241603"/>
    </source>
</evidence>
<feature type="domain" description="N-acetyltransferase" evidence="1">
    <location>
        <begin position="18"/>
        <end position="169"/>
    </location>
</feature>
<dbReference type="EMBL" id="JAUSVO010000002">
    <property type="protein sequence ID" value="MDQ0437265.1"/>
    <property type="molecule type" value="Genomic_DNA"/>
</dbReference>
<evidence type="ECO:0000259" key="1">
    <source>
        <dbReference type="PROSITE" id="PS51186"/>
    </source>
</evidence>
<comment type="caution">
    <text evidence="2">The sequence shown here is derived from an EMBL/GenBank/DDBJ whole genome shotgun (WGS) entry which is preliminary data.</text>
</comment>
<dbReference type="Proteomes" id="UP001241603">
    <property type="component" value="Unassembled WGS sequence"/>
</dbReference>
<dbReference type="PROSITE" id="PS51186">
    <property type="entry name" value="GNAT"/>
    <property type="match status" value="1"/>
</dbReference>
<organism evidence="2 3">
    <name type="scientific">Kaistia dalseonensis</name>
    <dbReference type="NCBI Taxonomy" id="410840"/>
    <lineage>
        <taxon>Bacteria</taxon>
        <taxon>Pseudomonadati</taxon>
        <taxon>Pseudomonadota</taxon>
        <taxon>Alphaproteobacteria</taxon>
        <taxon>Hyphomicrobiales</taxon>
        <taxon>Kaistiaceae</taxon>
        <taxon>Kaistia</taxon>
    </lineage>
</organism>
<sequence length="185" mass="20965">MMLTRAARPESRIETERLVLRPAELSDADAITAGLGDFEVTRWLARVPYPYDREEAERFLLWERRQRGSGNERVYIIDRDGPLGLISLRDFGRAPVLGYWIARPHWGKGYMTEAVGALVAETFANPAVLEIRSGVFEGNLRSLAVQNSYGFEITGHSVQHNLALGRDLSHIDTVLTRTRHLEFKS</sequence>
<dbReference type="PANTHER" id="PTHR43792">
    <property type="entry name" value="GNAT FAMILY, PUTATIVE (AFU_ORTHOLOGUE AFUA_3G00765)-RELATED-RELATED"/>
    <property type="match status" value="1"/>
</dbReference>
<dbReference type="Pfam" id="PF13302">
    <property type="entry name" value="Acetyltransf_3"/>
    <property type="match status" value="1"/>
</dbReference>
<dbReference type="Gene3D" id="3.40.630.30">
    <property type="match status" value="1"/>
</dbReference>
<keyword evidence="3" id="KW-1185">Reference proteome</keyword>
<evidence type="ECO:0000313" key="2">
    <source>
        <dbReference type="EMBL" id="MDQ0437265.1"/>
    </source>
</evidence>
<accession>A0ABU0H4Q4</accession>
<proteinExistence type="predicted"/>
<dbReference type="InterPro" id="IPR016181">
    <property type="entry name" value="Acyl_CoA_acyltransferase"/>
</dbReference>
<dbReference type="InterPro" id="IPR000182">
    <property type="entry name" value="GNAT_dom"/>
</dbReference>
<gene>
    <name evidence="2" type="ORF">QO014_001650</name>
</gene>
<dbReference type="RefSeq" id="WP_266348194.1">
    <property type="nucleotide sequence ID" value="NZ_JAPKNG010000002.1"/>
</dbReference>
<reference evidence="2 3" key="1">
    <citation type="submission" date="2023-07" db="EMBL/GenBank/DDBJ databases">
        <title>Genomic Encyclopedia of Type Strains, Phase IV (KMG-IV): sequencing the most valuable type-strain genomes for metagenomic binning, comparative biology and taxonomic classification.</title>
        <authorList>
            <person name="Goeker M."/>
        </authorList>
    </citation>
    <scope>NUCLEOTIDE SEQUENCE [LARGE SCALE GENOMIC DNA]</scope>
    <source>
        <strain evidence="2 3">B6-8</strain>
    </source>
</reference>
<protein>
    <submittedName>
        <fullName evidence="2">RimJ/RimL family protein N-acetyltransferase</fullName>
    </submittedName>
</protein>